<feature type="domain" description="EIPR1-like beta-propeller" evidence="7">
    <location>
        <begin position="287"/>
        <end position="451"/>
    </location>
</feature>
<dbReference type="Pfam" id="PF23609">
    <property type="entry name" value="Beta-prop_EIPR1"/>
    <property type="match status" value="1"/>
</dbReference>
<name>A0AAV5A5C1_9AGAM</name>
<dbReference type="PROSITE" id="PS50294">
    <property type="entry name" value="WD_REPEATS_REGION"/>
    <property type="match status" value="3"/>
</dbReference>
<dbReference type="PANTHER" id="PTHR45903">
    <property type="entry name" value="GLUTAMATE-RICH WD REPEAT-CONTAINING PROTEIN 1"/>
    <property type="match status" value="1"/>
</dbReference>
<evidence type="ECO:0000256" key="2">
    <source>
        <dbReference type="ARBA" id="ARBA00022737"/>
    </source>
</evidence>
<dbReference type="Pfam" id="PF12265">
    <property type="entry name" value="CAF1C_H4-bd"/>
    <property type="match status" value="1"/>
</dbReference>
<dbReference type="PANTHER" id="PTHR45903:SF1">
    <property type="entry name" value="GLUTAMATE-RICH WD REPEAT-CONTAINING PROTEIN 1"/>
    <property type="match status" value="1"/>
</dbReference>
<keyword evidence="9" id="KW-1185">Reference proteome</keyword>
<proteinExistence type="predicted"/>
<feature type="region of interest" description="Disordered" evidence="5">
    <location>
        <begin position="50"/>
        <end position="71"/>
    </location>
</feature>
<evidence type="ECO:0000313" key="8">
    <source>
        <dbReference type="EMBL" id="GJJ09782.1"/>
    </source>
</evidence>
<feature type="domain" description="Histone-binding protein RBBP4-like N-terminal" evidence="6">
    <location>
        <begin position="105"/>
        <end position="173"/>
    </location>
</feature>
<keyword evidence="2" id="KW-0677">Repeat</keyword>
<evidence type="ECO:0000256" key="1">
    <source>
        <dbReference type="ARBA" id="ARBA00022574"/>
    </source>
</evidence>
<feature type="region of interest" description="Disordered" evidence="5">
    <location>
        <begin position="173"/>
        <end position="192"/>
    </location>
</feature>
<evidence type="ECO:0000256" key="4">
    <source>
        <dbReference type="PROSITE-ProRule" id="PRU00221"/>
    </source>
</evidence>
<organism evidence="8 9">
    <name type="scientific">Clathrus columnatus</name>
    <dbReference type="NCBI Taxonomy" id="1419009"/>
    <lineage>
        <taxon>Eukaryota</taxon>
        <taxon>Fungi</taxon>
        <taxon>Dikarya</taxon>
        <taxon>Basidiomycota</taxon>
        <taxon>Agaricomycotina</taxon>
        <taxon>Agaricomycetes</taxon>
        <taxon>Phallomycetidae</taxon>
        <taxon>Phallales</taxon>
        <taxon>Clathraceae</taxon>
        <taxon>Clathrus</taxon>
    </lineage>
</organism>
<dbReference type="EMBL" id="BPWL01000004">
    <property type="protein sequence ID" value="GJJ09782.1"/>
    <property type="molecule type" value="Genomic_DNA"/>
</dbReference>
<dbReference type="InterPro" id="IPR001680">
    <property type="entry name" value="WD40_rpt"/>
</dbReference>
<dbReference type="PRINTS" id="PR00320">
    <property type="entry name" value="GPROTEINBRPT"/>
</dbReference>
<dbReference type="SMART" id="SM00320">
    <property type="entry name" value="WD40"/>
    <property type="match status" value="5"/>
</dbReference>
<protein>
    <recommendedName>
        <fullName evidence="3">Glutamate-rich WD repeat-containing protein 1</fullName>
    </recommendedName>
</protein>
<dbReference type="InterPro" id="IPR036322">
    <property type="entry name" value="WD40_repeat_dom_sf"/>
</dbReference>
<dbReference type="InterPro" id="IPR020472">
    <property type="entry name" value="WD40_PAC1"/>
</dbReference>
<dbReference type="Gene3D" id="2.130.10.10">
    <property type="entry name" value="YVTN repeat-like/Quinoprotein amine dehydrogenase"/>
    <property type="match status" value="1"/>
</dbReference>
<comment type="caution">
    <text evidence="8">The sequence shown here is derived from an EMBL/GenBank/DDBJ whole genome shotgun (WGS) entry which is preliminary data.</text>
</comment>
<evidence type="ECO:0000256" key="5">
    <source>
        <dbReference type="SAM" id="MobiDB-lite"/>
    </source>
</evidence>
<feature type="repeat" description="WD" evidence="4">
    <location>
        <begin position="323"/>
        <end position="358"/>
    </location>
</feature>
<dbReference type="GO" id="GO:0042254">
    <property type="term" value="P:ribosome biogenesis"/>
    <property type="evidence" value="ECO:0007669"/>
    <property type="project" value="TreeGrafter"/>
</dbReference>
<feature type="region of interest" description="Disordered" evidence="5">
    <location>
        <begin position="1"/>
        <end position="35"/>
    </location>
</feature>
<feature type="repeat" description="WD" evidence="4">
    <location>
        <begin position="369"/>
        <end position="411"/>
    </location>
</feature>
<accession>A0AAV5A5C1</accession>
<feature type="compositionally biased region" description="Acidic residues" evidence="5">
    <location>
        <begin position="178"/>
        <end position="192"/>
    </location>
</feature>
<dbReference type="SUPFAM" id="SSF50978">
    <property type="entry name" value="WD40 repeat-like"/>
    <property type="match status" value="1"/>
</dbReference>
<dbReference type="AlphaFoldDB" id="A0AAV5A5C1"/>
<dbReference type="PROSITE" id="PS50082">
    <property type="entry name" value="WD_REPEATS_2"/>
    <property type="match status" value="3"/>
</dbReference>
<dbReference type="InterPro" id="IPR022052">
    <property type="entry name" value="Histone-bd_RBBP4-like_N"/>
</dbReference>
<reference evidence="8" key="1">
    <citation type="submission" date="2021-10" db="EMBL/GenBank/DDBJ databases">
        <title>De novo Genome Assembly of Clathrus columnatus (Basidiomycota, Fungi) Using Illumina and Nanopore Sequence Data.</title>
        <authorList>
            <person name="Ogiso-Tanaka E."/>
            <person name="Itagaki H."/>
            <person name="Hosoya T."/>
            <person name="Hosaka K."/>
        </authorList>
    </citation>
    <scope>NUCLEOTIDE SEQUENCE</scope>
    <source>
        <strain evidence="8">MO-923</strain>
    </source>
</reference>
<evidence type="ECO:0000259" key="6">
    <source>
        <dbReference type="Pfam" id="PF12265"/>
    </source>
</evidence>
<evidence type="ECO:0000259" key="7">
    <source>
        <dbReference type="Pfam" id="PF23609"/>
    </source>
</evidence>
<evidence type="ECO:0000256" key="3">
    <source>
        <dbReference type="ARBA" id="ARBA00040876"/>
    </source>
</evidence>
<gene>
    <name evidence="8" type="ORF">Clacol_004006</name>
</gene>
<dbReference type="GO" id="GO:0005730">
    <property type="term" value="C:nucleolus"/>
    <property type="evidence" value="ECO:0007669"/>
    <property type="project" value="TreeGrafter"/>
</dbReference>
<sequence length="517" mass="57286">MSKRAAAEESVLPSKTQAIDNNGELLQPQRSHLLNGDEMGEFEDAWEDEIEEEQHDTDVKMGGEGTDVDDDDDVEVLPAVEEENEDVPQPARTTYIPGRYKLAKDEILEPDQSVYLALHSMAVNWPCLSFDILRDNLGDERARFPMTSYIVAGTQAKVSKNNEVLVMKMSQLHKTQQDGDDSDDEDDDDDADNLDEDAVLEYRSISHLGGVNRIRAQPLPAGQPIPSVAQPYYISTWSETGKVNIFDIRPLFESLAVPGFAPDKTLANSPIFTVTAHGHTEGFAMDWAASGTSSLRLLTGDIHSKIYLTTSTGSSFNTLTQPFTSHTSSVEDLQWSPSEPTIFASCSADQSIRIWDVRVRGRRSVIGLEMAHESDVNVISWNKLSTYLLLSGGDEGGLKVWDLRNFKESQSKPSPVAAFTWHEAPVTSVEWHPTEDSIFAASGSDDQVTLWDLAVEHDEEEGGINEDSQDGKDIPPQLLFVHQGQEEIKELHWHPQIPGAVITTALDGFNFFKTISV</sequence>
<dbReference type="InterPro" id="IPR059104">
    <property type="entry name" value="Beta-prop_EIPR1-like"/>
</dbReference>
<dbReference type="InterPro" id="IPR051972">
    <property type="entry name" value="Glutamate-rich_WD_repeat"/>
</dbReference>
<dbReference type="Proteomes" id="UP001050691">
    <property type="component" value="Unassembled WGS sequence"/>
</dbReference>
<dbReference type="InterPro" id="IPR015943">
    <property type="entry name" value="WD40/YVTN_repeat-like_dom_sf"/>
</dbReference>
<keyword evidence="1 4" id="KW-0853">WD repeat</keyword>
<evidence type="ECO:0000313" key="9">
    <source>
        <dbReference type="Proteomes" id="UP001050691"/>
    </source>
</evidence>
<feature type="repeat" description="WD" evidence="4">
    <location>
        <begin position="419"/>
        <end position="453"/>
    </location>
</feature>